<proteinExistence type="predicted"/>
<evidence type="ECO:0000256" key="1">
    <source>
        <dbReference type="ARBA" id="ARBA00022737"/>
    </source>
</evidence>
<comment type="caution">
    <text evidence="4">The sequence shown here is derived from an EMBL/GenBank/DDBJ whole genome shotgun (WGS) entry which is preliminary data.</text>
</comment>
<name>A0A5J4YM31_PORPP</name>
<dbReference type="EMBL" id="VRMN01000010">
    <property type="protein sequence ID" value="KAA8492205.1"/>
    <property type="molecule type" value="Genomic_DNA"/>
</dbReference>
<evidence type="ECO:0000313" key="4">
    <source>
        <dbReference type="EMBL" id="KAA8492205.1"/>
    </source>
</evidence>
<dbReference type="Gene3D" id="1.25.40.20">
    <property type="entry name" value="Ankyrin repeat-containing domain"/>
    <property type="match status" value="3"/>
</dbReference>
<gene>
    <name evidence="4" type="ORF">FVE85_3643</name>
</gene>
<dbReference type="PANTHER" id="PTHR24198">
    <property type="entry name" value="ANKYRIN REPEAT AND PROTEIN KINASE DOMAIN-CONTAINING PROTEIN"/>
    <property type="match status" value="1"/>
</dbReference>
<accession>A0A5J4YM31</accession>
<evidence type="ECO:0000256" key="2">
    <source>
        <dbReference type="ARBA" id="ARBA00023043"/>
    </source>
</evidence>
<organism evidence="4 5">
    <name type="scientific">Porphyridium purpureum</name>
    <name type="common">Red alga</name>
    <name type="synonym">Porphyridium cruentum</name>
    <dbReference type="NCBI Taxonomy" id="35688"/>
    <lineage>
        <taxon>Eukaryota</taxon>
        <taxon>Rhodophyta</taxon>
        <taxon>Bangiophyceae</taxon>
        <taxon>Porphyridiales</taxon>
        <taxon>Porphyridiaceae</taxon>
        <taxon>Porphyridium</taxon>
    </lineage>
</organism>
<dbReference type="PANTHER" id="PTHR24198:SF165">
    <property type="entry name" value="ANKYRIN REPEAT-CONTAINING PROTEIN-RELATED"/>
    <property type="match status" value="1"/>
</dbReference>
<dbReference type="InterPro" id="IPR036770">
    <property type="entry name" value="Ankyrin_rpt-contain_sf"/>
</dbReference>
<dbReference type="SMART" id="SM00248">
    <property type="entry name" value="ANK"/>
    <property type="match status" value="6"/>
</dbReference>
<feature type="repeat" description="ANK" evidence="3">
    <location>
        <begin position="152"/>
        <end position="184"/>
    </location>
</feature>
<dbReference type="OrthoDB" id="5670at2759"/>
<reference evidence="5" key="1">
    <citation type="journal article" date="2019" name="Nat. Commun.">
        <title>Expansion of phycobilisome linker gene families in mesophilic red algae.</title>
        <authorList>
            <person name="Lee J."/>
            <person name="Kim D."/>
            <person name="Bhattacharya D."/>
            <person name="Yoon H.S."/>
        </authorList>
    </citation>
    <scope>NUCLEOTIDE SEQUENCE [LARGE SCALE GENOMIC DNA]</scope>
    <source>
        <strain evidence="5">CCMP 1328</strain>
    </source>
</reference>
<sequence length="341" mass="36845">MENQGPNQPAKRVKRNERPESVAEMMSAAWNGQAHELMRLLDCGLCANLRNEKGQTPLLLAASQENEDCVRLLIARGADVNAADPDGSTALILAAQNGNDDLARLLVQHGAKVNASNQLGVTVLMCAAAWGRESCVQKLLWCGADVNPTDDHGSSALMYAAEAASAEAVSVLVYHGANVAGINAYGCNALHFVAKSSPLESSARVADTARDWSVLNTVHMLARHRVSFNAADENGNTPLDYFALHETRSAQQASDVFELLVLDGADINRNAENKNRVTALMLLLRRDQSEDFLAAHSVEATLVLNAGRLNRAHVSRSLTEWPLRRSEDRLGNTASNNEIMS</sequence>
<keyword evidence="1" id="KW-0677">Repeat</keyword>
<evidence type="ECO:0000256" key="3">
    <source>
        <dbReference type="PROSITE-ProRule" id="PRU00023"/>
    </source>
</evidence>
<evidence type="ECO:0000313" key="5">
    <source>
        <dbReference type="Proteomes" id="UP000324585"/>
    </source>
</evidence>
<dbReference type="PROSITE" id="PS50297">
    <property type="entry name" value="ANK_REP_REGION"/>
    <property type="match status" value="3"/>
</dbReference>
<feature type="repeat" description="ANK" evidence="3">
    <location>
        <begin position="119"/>
        <end position="151"/>
    </location>
</feature>
<dbReference type="Pfam" id="PF12796">
    <property type="entry name" value="Ank_2"/>
    <property type="match status" value="2"/>
</dbReference>
<dbReference type="Proteomes" id="UP000324585">
    <property type="component" value="Unassembled WGS sequence"/>
</dbReference>
<dbReference type="PROSITE" id="PS50088">
    <property type="entry name" value="ANK_REPEAT"/>
    <property type="match status" value="4"/>
</dbReference>
<keyword evidence="2 3" id="KW-0040">ANK repeat</keyword>
<dbReference type="AlphaFoldDB" id="A0A5J4YM31"/>
<dbReference type="SUPFAM" id="SSF48403">
    <property type="entry name" value="Ankyrin repeat"/>
    <property type="match status" value="2"/>
</dbReference>
<keyword evidence="5" id="KW-1185">Reference proteome</keyword>
<feature type="repeat" description="ANK" evidence="3">
    <location>
        <begin position="53"/>
        <end position="85"/>
    </location>
</feature>
<feature type="repeat" description="ANK" evidence="3">
    <location>
        <begin position="86"/>
        <end position="118"/>
    </location>
</feature>
<protein>
    <submittedName>
        <fullName evidence="4">Putative ankyrin repeat protein</fullName>
    </submittedName>
</protein>
<dbReference type="InterPro" id="IPR002110">
    <property type="entry name" value="Ankyrin_rpt"/>
</dbReference>
<dbReference type="OMA" id="HETRSAQ"/>